<protein>
    <recommendedName>
        <fullName evidence="2">SH2 domain-containing protein</fullName>
    </recommendedName>
</protein>
<dbReference type="PANTHER" id="PTHR15832:SF2">
    <property type="entry name" value="SH2 DOMAIN-CONTAINING PROTEIN"/>
    <property type="match status" value="1"/>
</dbReference>
<dbReference type="PANTHER" id="PTHR15832">
    <property type="entry name" value="SHC (SRC HOMOLOGY DOMAIN C-TERMINAL) ADAPTOR HOMOLOG"/>
    <property type="match status" value="1"/>
</dbReference>
<name>A0A813WV55_9BILA</name>
<organism evidence="3 5">
    <name type="scientific">Didymodactylos carnosus</name>
    <dbReference type="NCBI Taxonomy" id="1234261"/>
    <lineage>
        <taxon>Eukaryota</taxon>
        <taxon>Metazoa</taxon>
        <taxon>Spiralia</taxon>
        <taxon>Gnathifera</taxon>
        <taxon>Rotifera</taxon>
        <taxon>Eurotatoria</taxon>
        <taxon>Bdelloidea</taxon>
        <taxon>Philodinida</taxon>
        <taxon>Philodinidae</taxon>
        <taxon>Didymodactylos</taxon>
    </lineage>
</organism>
<keyword evidence="5" id="KW-1185">Reference proteome</keyword>
<evidence type="ECO:0000313" key="3">
    <source>
        <dbReference type="EMBL" id="CAF0857686.1"/>
    </source>
</evidence>
<dbReference type="CDD" id="cd00173">
    <property type="entry name" value="SH2"/>
    <property type="match status" value="1"/>
</dbReference>
<dbReference type="SMART" id="SM00252">
    <property type="entry name" value="SH2"/>
    <property type="match status" value="1"/>
</dbReference>
<dbReference type="PROSITE" id="PS50001">
    <property type="entry name" value="SH2"/>
    <property type="match status" value="1"/>
</dbReference>
<gene>
    <name evidence="3" type="ORF">GPM918_LOCUS6417</name>
    <name evidence="4" type="ORF">SRO942_LOCUS6417</name>
</gene>
<comment type="caution">
    <text evidence="3">The sequence shown here is derived from an EMBL/GenBank/DDBJ whole genome shotgun (WGS) entry which is preliminary data.</text>
</comment>
<evidence type="ECO:0000313" key="4">
    <source>
        <dbReference type="EMBL" id="CAF3645384.1"/>
    </source>
</evidence>
<evidence type="ECO:0000256" key="1">
    <source>
        <dbReference type="PROSITE-ProRule" id="PRU00191"/>
    </source>
</evidence>
<evidence type="ECO:0000313" key="5">
    <source>
        <dbReference type="Proteomes" id="UP000663829"/>
    </source>
</evidence>
<dbReference type="SUPFAM" id="SSF55550">
    <property type="entry name" value="SH2 domain"/>
    <property type="match status" value="1"/>
</dbReference>
<feature type="domain" description="SH2" evidence="2">
    <location>
        <begin position="87"/>
        <end position="186"/>
    </location>
</feature>
<keyword evidence="1" id="KW-0727">SH2 domain</keyword>
<proteinExistence type="predicted"/>
<dbReference type="Proteomes" id="UP000663829">
    <property type="component" value="Unassembled WGS sequence"/>
</dbReference>
<dbReference type="InterPro" id="IPR000980">
    <property type="entry name" value="SH2"/>
</dbReference>
<dbReference type="InterPro" id="IPR036860">
    <property type="entry name" value="SH2_dom_sf"/>
</dbReference>
<sequence>MFSFDVLHNMFDTIRRKFSRNSQRKQRSVGAASVISDGTDSLSEDFKSIQNSISSIHKTSSIILKSFAPQTLSITTSNSCIDENSPWFYNNITRQSVELALKVRSVGSFILRNSSSSPNSMVLSVRVPKYIKKSLVVHYLIDYDRDGCKLRGTKKLFTTLSALIVHHSIVTENLPVALDLRQYYPESSQSKEYSDYLT</sequence>
<dbReference type="EMBL" id="CAJOBC010000988">
    <property type="protein sequence ID" value="CAF3645384.1"/>
    <property type="molecule type" value="Genomic_DNA"/>
</dbReference>
<evidence type="ECO:0000259" key="2">
    <source>
        <dbReference type="PROSITE" id="PS50001"/>
    </source>
</evidence>
<dbReference type="EMBL" id="CAJNOQ010000988">
    <property type="protein sequence ID" value="CAF0857686.1"/>
    <property type="molecule type" value="Genomic_DNA"/>
</dbReference>
<dbReference type="Proteomes" id="UP000681722">
    <property type="component" value="Unassembled WGS sequence"/>
</dbReference>
<dbReference type="Gene3D" id="3.30.505.10">
    <property type="entry name" value="SH2 domain"/>
    <property type="match status" value="1"/>
</dbReference>
<accession>A0A813WV55</accession>
<dbReference type="OrthoDB" id="10013007at2759"/>
<dbReference type="AlphaFoldDB" id="A0A813WV55"/>
<reference evidence="3" key="1">
    <citation type="submission" date="2021-02" db="EMBL/GenBank/DDBJ databases">
        <authorList>
            <person name="Nowell W R."/>
        </authorList>
    </citation>
    <scope>NUCLEOTIDE SEQUENCE</scope>
</reference>
<dbReference type="Pfam" id="PF00017">
    <property type="entry name" value="SH2"/>
    <property type="match status" value="1"/>
</dbReference>